<protein>
    <submittedName>
        <fullName evidence="1">Uncharacterized protein</fullName>
    </submittedName>
</protein>
<dbReference type="EMBL" id="LC738878">
    <property type="protein sequence ID" value="BDT62845.1"/>
    <property type="molecule type" value="Genomic_DNA"/>
</dbReference>
<reference evidence="1" key="1">
    <citation type="submission" date="2022-10" db="EMBL/GenBank/DDBJ databases">
        <title>Genome sequences of endogenous nimaviruses in decapod crustaceans.</title>
        <authorList>
            <person name="Kawato S."/>
            <person name="Nozaki R."/>
            <person name="Kondo H."/>
            <person name="Hirono I."/>
        </authorList>
    </citation>
    <scope>NUCLEOTIDE SEQUENCE</scope>
    <source>
        <strain evidence="1">Tokushima2020</strain>
    </source>
</reference>
<name>A0A9C7F870_9VIRU</name>
<evidence type="ECO:0000313" key="1">
    <source>
        <dbReference type="EMBL" id="BDT62845.1"/>
    </source>
</evidence>
<sequence length="198" mass="23180">MGEISKNITLYPSNVNLIGNEHNTLFITNKPNNEYYSKEEPHDEKLYKFVSEETIQNGNKNKIVSEEIIQNGKIHKIVSEEITQNGKTHRNVKEIKGYLNFSDNKNLIQQKNNNYKTIIKDNEFHNNKIKKLPVVRHDDNKDTKLSIVEYNNNNNDKKHKRVSVIKNTSAVKYAVNDTKKGRSRSYVTTMYKYYKKIA</sequence>
<proteinExistence type="predicted"/>
<accession>A0A9C7F870</accession>
<organism evidence="1">
    <name type="scientific">Metapenaeus joyneri majanivirus</name>
    <dbReference type="NCBI Taxonomy" id="2984280"/>
    <lineage>
        <taxon>Viruses</taxon>
        <taxon>Viruses incertae sedis</taxon>
        <taxon>Naldaviricetes</taxon>
        <taxon>Nimaviridae</taxon>
    </lineage>
</organism>